<feature type="region of interest" description="Disordered" evidence="5">
    <location>
        <begin position="1300"/>
        <end position="1349"/>
    </location>
</feature>
<dbReference type="PROSITE" id="PS50190">
    <property type="entry name" value="SEC7"/>
    <property type="match status" value="1"/>
</dbReference>
<evidence type="ECO:0000313" key="7">
    <source>
        <dbReference type="EMBL" id="EFP02435.1"/>
    </source>
</evidence>
<evidence type="ECO:0000256" key="4">
    <source>
        <dbReference type="ARBA" id="ARBA00023034"/>
    </source>
</evidence>
<dbReference type="InterPro" id="IPR032691">
    <property type="entry name" value="Mon2/Sec7/BIG1-like_HUS"/>
</dbReference>
<gene>
    <name evidence="7" type="primary">Cre-gbf-1</name>
    <name evidence="7" type="ORF">CRE_01101</name>
</gene>
<name>E3MIG9_CAERE</name>
<dbReference type="Pfam" id="PF01369">
    <property type="entry name" value="Sec7"/>
    <property type="match status" value="1"/>
</dbReference>
<dbReference type="GO" id="GO:0005085">
    <property type="term" value="F:guanyl-nucleotide exchange factor activity"/>
    <property type="evidence" value="ECO:0007669"/>
    <property type="project" value="InterPro"/>
</dbReference>
<dbReference type="InterPro" id="IPR035999">
    <property type="entry name" value="Sec7_dom_sf"/>
</dbReference>
<feature type="compositionally biased region" description="Polar residues" evidence="5">
    <location>
        <begin position="1855"/>
        <end position="1870"/>
    </location>
</feature>
<dbReference type="Pfam" id="PF12783">
    <property type="entry name" value="Sec7-like_HUS"/>
    <property type="match status" value="1"/>
</dbReference>
<evidence type="ECO:0000256" key="2">
    <source>
        <dbReference type="ARBA" id="ARBA00004399"/>
    </source>
</evidence>
<feature type="compositionally biased region" description="Basic residues" evidence="5">
    <location>
        <begin position="1469"/>
        <end position="1482"/>
    </location>
</feature>
<dbReference type="OMA" id="CRDIRHH"/>
<dbReference type="GO" id="GO:0016197">
    <property type="term" value="P:endosomal transport"/>
    <property type="evidence" value="ECO:0007669"/>
    <property type="project" value="EnsemblMetazoa"/>
</dbReference>
<dbReference type="Gene3D" id="1.10.220.20">
    <property type="match status" value="1"/>
</dbReference>
<feature type="region of interest" description="Disordered" evidence="5">
    <location>
        <begin position="1995"/>
        <end position="2030"/>
    </location>
</feature>
<feature type="compositionally biased region" description="Polar residues" evidence="5">
    <location>
        <begin position="1954"/>
        <end position="1968"/>
    </location>
</feature>
<proteinExistence type="predicted"/>
<feature type="region of interest" description="Disordered" evidence="5">
    <location>
        <begin position="1452"/>
        <end position="1500"/>
    </location>
</feature>
<feature type="compositionally biased region" description="Basic residues" evidence="5">
    <location>
        <begin position="221"/>
        <end position="230"/>
    </location>
</feature>
<dbReference type="InParanoid" id="E3MIG9"/>
<dbReference type="SMART" id="SM00222">
    <property type="entry name" value="Sec7"/>
    <property type="match status" value="1"/>
</dbReference>
<feature type="compositionally biased region" description="Low complexity" evidence="5">
    <location>
        <begin position="1762"/>
        <end position="1776"/>
    </location>
</feature>
<dbReference type="GO" id="GO:0005793">
    <property type="term" value="C:endoplasmic reticulum-Golgi intermediate compartment"/>
    <property type="evidence" value="ECO:0007669"/>
    <property type="project" value="UniProtKB-SubCell"/>
</dbReference>
<evidence type="ECO:0000259" key="6">
    <source>
        <dbReference type="PROSITE" id="PS50190"/>
    </source>
</evidence>
<dbReference type="InterPro" id="IPR023394">
    <property type="entry name" value="Sec7_C_sf"/>
</dbReference>
<dbReference type="GO" id="GO:0070971">
    <property type="term" value="C:endoplasmic reticulum exit site"/>
    <property type="evidence" value="ECO:0007669"/>
    <property type="project" value="EnsemblMetazoa"/>
</dbReference>
<dbReference type="Proteomes" id="UP000008281">
    <property type="component" value="Unassembled WGS sequence"/>
</dbReference>
<accession>E3MIG9</accession>
<organism evidence="8">
    <name type="scientific">Caenorhabditis remanei</name>
    <name type="common">Caenorhabditis vulgaris</name>
    <dbReference type="NCBI Taxonomy" id="31234"/>
    <lineage>
        <taxon>Eukaryota</taxon>
        <taxon>Metazoa</taxon>
        <taxon>Ecdysozoa</taxon>
        <taxon>Nematoda</taxon>
        <taxon>Chromadorea</taxon>
        <taxon>Rhabditida</taxon>
        <taxon>Rhabditina</taxon>
        <taxon>Rhabditomorpha</taxon>
        <taxon>Rhabditoidea</taxon>
        <taxon>Rhabditidae</taxon>
        <taxon>Peloderinae</taxon>
        <taxon>Caenorhabditis</taxon>
    </lineage>
</organism>
<protein>
    <submittedName>
        <fullName evidence="7">CRE-GBF-1 protein</fullName>
    </submittedName>
</protein>
<feature type="region of interest" description="Disordered" evidence="5">
    <location>
        <begin position="1841"/>
        <end position="1915"/>
    </location>
</feature>
<dbReference type="SUPFAM" id="SSF48425">
    <property type="entry name" value="Sec7 domain"/>
    <property type="match status" value="1"/>
</dbReference>
<dbReference type="CDD" id="cd00171">
    <property type="entry name" value="Sec7"/>
    <property type="match status" value="1"/>
</dbReference>
<dbReference type="FunCoup" id="E3MIG9">
    <property type="interactions" value="3306"/>
</dbReference>
<feature type="region of interest" description="Disordered" evidence="5">
    <location>
        <begin position="217"/>
        <end position="250"/>
    </location>
</feature>
<dbReference type="FunFam" id="1.10.1000.11:FF:000007">
    <property type="entry name" value="Golgi-specific brefeldin A-resistance guanine nucleotide exchange factor 1"/>
    <property type="match status" value="1"/>
</dbReference>
<feature type="compositionally biased region" description="Acidic residues" evidence="5">
    <location>
        <begin position="320"/>
        <end position="331"/>
    </location>
</feature>
<evidence type="ECO:0000256" key="1">
    <source>
        <dbReference type="ARBA" id="ARBA00004222"/>
    </source>
</evidence>
<dbReference type="eggNOG" id="KOG0928">
    <property type="taxonomic scope" value="Eukaryota"/>
</dbReference>
<sequence>MATNGVYIVMGEANCVVALLNKARRQYQLSQAPTLEDTDPLLRNFTDLKEVLNEVADLADMNPQTFLSPFLDVIKAQNTNGPITEAALAAVAKFLNYGLIDASSIKAANAVESIAYAVVHTKFIGGKSTGSDECVLFKILQVLRSLLLSPPGILLSNEAVCDMMQSSFRIVFEQNLSLLLRKAAESTLADMTQLIFTRLPTFVEDTRHPYIRQLVNPTEKRQKRKKKRQLSTHYEHKEKRLDEAEADSTETTKLITATSEVEIDGAAKLGEIVFDKLSSLCFDFDVSGYDVVITSDPPVDTVTHPDQLVGEVKKDRNSEGEEADSESEIGEEERPFRTHGGLQREIISDEEDPNDNDQVVSGEEKMPYGLPCCRELLRFLITMINPLDRHNTESMVVLGLNLLIVALEAIADFLPNYEILMPLIRNELCRSLLQLLDTEKLPVLAATNRCCFLLFESMRMHLKFQLESYLKKLQTIVLSEKNHTNSGTEQKEMALESLVQLWRIPGLVTEMYLNFDCDLYCGNVFEDLTKLLVENSFPTLGGHTASLLSLDALLVVIETIEQNCEDRENGRGEVSKEQEQKDLKKLGLPVLSGYDIGRKMNTPTGNTREKFPSTSPIPPTSTLLLRSNRHAPSTNLPSMTEIIEQKKRKRLIAEGTELFNQSPKKGIAFLREKGILGHDEDSLVQWLRANPQLDKKAIADYICNRKHAETLKAFVKSFPFENTRLDVALRMFLETFRLPGESAEISLVMQHFSEEWSMANNEPFNHIDAAFTLSYAIIMLNVDQHNPQAKRNQPPMTVDCFKKNLSGTNGSKDFDPGMLADMYQAIKSEEIVMPAEQKGSVKEDYMWKVLLRRGETSEGSFYHAPTGWNDHDLFAVCWGPAVAALSYVFDKSEHEQILQKALTGYRKCAKISAYYGMKEVFDNLCIHLCKFTTLTSMREGGAEDSLELQRHRSMIDVSNIGNSGSSLGLANHSPEVVSLAFGENHKAQLATRTLFYLVHENGNILREGWRNLCEVLLQLFRARLLPAELIEVEDYVDEKGWVSIQRVHQKELPNTRNDSGLLSWFGLGGGSSEVDRRKPTQEQLSAMKHASQVISECRPSQIVADSKYLTSTSLAEMLSSIAANSAMIVDQAEPQQKTASLSGEDEDALVFYLELIVSITLENKDRLPLVWPHVRRHLEWLLSPRFGRCPVLVERAVVGLLRVANRNLFRDNTVSDDVLHSLAMLLRLSPKALFVFSRQIAFGLYELIRANAANVHKKEHWAVLFALLEAAGATVLPDEYALQIEKQNLKVGRDQRNAYSDVEGSATGGGAGYDERAYTSEGEERRRGNYDSTSDLESRVDSAGSLAGGHKQPADWIHLDHKDAAKATEEALNALGANAHKKNFRQYGSLVLRNGLGRHEPAAFLKVCECLAFLLRDAVHVTPDNFESSLQCLRTMVEASLDGGVYAAGPLSGDAQNRLRSTVTEERSTKKHHHHHAHHTKKKDLSTDVTEEADDSRNEEQQLTANYQQVKYLATMSLHLLDLCSQLHSQTPAIFAKWAQQESINTGNMASVAFIWTDIWRPLLQAMGRLSCDCRRGVRAAALTHLQRAFLPANMATLGAAEWQSCFGEVLFPLLTKLLEPFSPMDPIGMEDTRVRTLQIVAKTLLNHLSALSALESFPDLWMLLLDYMEQYLRVDSCGNLNEAVPESLKNMLLVMDSTSIFAAIPNLYEMTVERLNRFMPQLIKDTIPNPPNKELTSHSDKVAQSESGSNTQTEHGPGLEPPTSSTAATSSSDPSMTQHSISASSVTSDLVSQLEICPEDSSVTTAPVPIQQPVVPLVSMSFWNWYKFAFKTEVIVHSGPTSPIGSPPQKHVIDSSSASSPPGQNQQISQPQHYDQYHQQQHVDPHQQYPQYPNYQNQHQHQSPQYSHPQQQQYPYSPEAAAYYQQQYAHQQQQYAEHYANQFQQYHQHQQHPVNSANPSVHGQFSVANPLPLPSHPASYHPIVSPSANSAFSQVYTSSHGNPPSGPPTSQESPYFTPISYNPNQQQQP</sequence>
<feature type="domain" description="SEC7" evidence="6">
    <location>
        <begin position="641"/>
        <end position="829"/>
    </location>
</feature>
<keyword evidence="4" id="KW-0333">Golgi apparatus</keyword>
<feature type="compositionally biased region" description="Basic and acidic residues" evidence="5">
    <location>
        <begin position="233"/>
        <end position="243"/>
    </location>
</feature>
<evidence type="ECO:0000256" key="5">
    <source>
        <dbReference type="SAM" id="MobiDB-lite"/>
    </source>
</evidence>
<keyword evidence="8" id="KW-1185">Reference proteome</keyword>
<dbReference type="GO" id="GO:0007005">
    <property type="term" value="P:mitochondrion organization"/>
    <property type="evidence" value="ECO:0007669"/>
    <property type="project" value="EnsemblMetazoa"/>
</dbReference>
<dbReference type="Pfam" id="PF23325">
    <property type="entry name" value="TPR_28"/>
    <property type="match status" value="1"/>
</dbReference>
<feature type="compositionally biased region" description="Basic and acidic residues" evidence="5">
    <location>
        <begin position="1313"/>
        <end position="1329"/>
    </location>
</feature>
<evidence type="ECO:0000313" key="8">
    <source>
        <dbReference type="Proteomes" id="UP000008281"/>
    </source>
</evidence>
<dbReference type="GO" id="GO:0000137">
    <property type="term" value="C:Golgi cis cisterna"/>
    <property type="evidence" value="ECO:0007669"/>
    <property type="project" value="EnsemblMetazoa"/>
</dbReference>
<dbReference type="GO" id="GO:0007029">
    <property type="term" value="P:endoplasmic reticulum organization"/>
    <property type="evidence" value="ECO:0007669"/>
    <property type="project" value="EnsemblMetazoa"/>
</dbReference>
<reference evidence="7" key="1">
    <citation type="submission" date="2007-07" db="EMBL/GenBank/DDBJ databases">
        <title>PCAP assembly of the Caenorhabditis remanei genome.</title>
        <authorList>
            <consortium name="The Caenorhabditis remanei Sequencing Consortium"/>
            <person name="Wilson R.K."/>
        </authorList>
    </citation>
    <scope>NUCLEOTIDE SEQUENCE [LARGE SCALE GENOMIC DNA]</scope>
    <source>
        <strain evidence="7">PB4641</strain>
    </source>
</reference>
<feature type="compositionally biased region" description="Polar residues" evidence="5">
    <location>
        <begin position="1745"/>
        <end position="1755"/>
    </location>
</feature>
<dbReference type="STRING" id="31234.E3MIG9"/>
<dbReference type="PANTHER" id="PTHR10663:SF388">
    <property type="entry name" value="GOLGI-SPECIFIC BREFELDIN A-RESISTANCE GUANINE NUCLEOTIDE EXCHANGE FACTOR 1"/>
    <property type="match status" value="1"/>
</dbReference>
<dbReference type="GO" id="GO:0046903">
    <property type="term" value="P:secretion"/>
    <property type="evidence" value="ECO:0007669"/>
    <property type="project" value="EnsemblMetazoa"/>
</dbReference>
<feature type="region of interest" description="Disordered" evidence="5">
    <location>
        <begin position="311"/>
        <end position="363"/>
    </location>
</feature>
<dbReference type="InterPro" id="IPR000904">
    <property type="entry name" value="Sec7_dom"/>
</dbReference>
<feature type="region of interest" description="Disordered" evidence="5">
    <location>
        <begin position="1724"/>
        <end position="1785"/>
    </location>
</feature>
<dbReference type="InterPro" id="IPR056604">
    <property type="entry name" value="GBF1-like_TPR"/>
</dbReference>
<comment type="subcellular location">
    <subcellularLocation>
        <location evidence="2">Endoplasmic reticulum-Golgi intermediate compartment</location>
    </subcellularLocation>
    <subcellularLocation>
        <location evidence="1">Golgi apparatus</location>
        <location evidence="1">cis-Golgi network</location>
    </subcellularLocation>
</comment>
<feature type="compositionally biased region" description="Low complexity" evidence="5">
    <location>
        <begin position="1871"/>
        <end position="1915"/>
    </location>
</feature>
<dbReference type="HOGENOM" id="CLU_001204_2_0_1"/>
<dbReference type="EMBL" id="DS268447">
    <property type="protein sequence ID" value="EFP02435.1"/>
    <property type="molecule type" value="Genomic_DNA"/>
</dbReference>
<dbReference type="PANTHER" id="PTHR10663">
    <property type="entry name" value="GUANYL-NUCLEOTIDE EXCHANGE FACTOR"/>
    <property type="match status" value="1"/>
</dbReference>
<evidence type="ECO:0000256" key="3">
    <source>
        <dbReference type="ARBA" id="ARBA00022448"/>
    </source>
</evidence>
<keyword evidence="3" id="KW-0813">Transport</keyword>
<dbReference type="GO" id="GO:0032012">
    <property type="term" value="P:regulation of ARF protein signal transduction"/>
    <property type="evidence" value="ECO:0007669"/>
    <property type="project" value="InterPro"/>
</dbReference>
<dbReference type="Gene3D" id="1.10.1000.11">
    <property type="entry name" value="Arf Nucleotide-binding Site Opener,domain 2"/>
    <property type="match status" value="1"/>
</dbReference>
<feature type="region of interest" description="Disordered" evidence="5">
    <location>
        <begin position="1946"/>
        <end position="1970"/>
    </location>
</feature>
<dbReference type="OrthoDB" id="10258608at2759"/>
<feature type="region of interest" description="Disordered" evidence="5">
    <location>
        <begin position="601"/>
        <end position="622"/>
    </location>
</feature>